<gene>
    <name evidence="1" type="ORF">CWATWH0401_454</name>
</gene>
<comment type="caution">
    <text evidence="1">The sequence shown here is derived from an EMBL/GenBank/DDBJ whole genome shotgun (WGS) entry which is preliminary data.</text>
</comment>
<accession>T2J6R8</accession>
<reference evidence="1 2" key="2">
    <citation type="submission" date="2013-09" db="EMBL/GenBank/DDBJ databases">
        <title>Whole genome comparison of six Crocosphaera watsonii strains with differing phenotypes.</title>
        <authorList>
            <person name="Bench S.R."/>
            <person name="Heller P."/>
            <person name="Frank I."/>
            <person name="Arciniega M."/>
            <person name="Shilova I.N."/>
            <person name="Zehr J.P."/>
        </authorList>
    </citation>
    <scope>NUCLEOTIDE SEQUENCE [LARGE SCALE GENOMIC DNA]</scope>
    <source>
        <strain evidence="1 2">WH 0401</strain>
    </source>
</reference>
<name>T2J6R8_CROWT</name>
<organism evidence="1 2">
    <name type="scientific">Crocosphaera watsonii WH 0401</name>
    <dbReference type="NCBI Taxonomy" id="555881"/>
    <lineage>
        <taxon>Bacteria</taxon>
        <taxon>Bacillati</taxon>
        <taxon>Cyanobacteriota</taxon>
        <taxon>Cyanophyceae</taxon>
        <taxon>Oscillatoriophycideae</taxon>
        <taxon>Chroococcales</taxon>
        <taxon>Aphanothecaceae</taxon>
        <taxon>Crocosphaera</taxon>
    </lineage>
</organism>
<protein>
    <submittedName>
        <fullName evidence="1">Uncharacterized protein</fullName>
    </submittedName>
</protein>
<evidence type="ECO:0000313" key="2">
    <source>
        <dbReference type="Proteomes" id="UP000018198"/>
    </source>
</evidence>
<proteinExistence type="predicted"/>
<dbReference type="AlphaFoldDB" id="T2J6R8"/>
<evidence type="ECO:0000313" key="1">
    <source>
        <dbReference type="EMBL" id="CCQ61568.1"/>
    </source>
</evidence>
<sequence length="81" mass="9856">MLRAWTVSRKKKKTTLNKALRKYFSNGKHGLWTFQTKDCVLYHHAETEIRRHQLVKPEASPYDGNWTYWSIHTRCIYWDTK</sequence>
<dbReference type="EMBL" id="CAQM01000342">
    <property type="protein sequence ID" value="CCQ61568.1"/>
    <property type="molecule type" value="Genomic_DNA"/>
</dbReference>
<dbReference type="Proteomes" id="UP000018198">
    <property type="component" value="Unassembled WGS sequence"/>
</dbReference>
<reference evidence="1 2" key="1">
    <citation type="submission" date="2013-01" db="EMBL/GenBank/DDBJ databases">
        <authorList>
            <person name="Bench S."/>
        </authorList>
    </citation>
    <scope>NUCLEOTIDE SEQUENCE [LARGE SCALE GENOMIC DNA]</scope>
    <source>
        <strain evidence="1 2">WH 0401</strain>
    </source>
</reference>